<dbReference type="Proteomes" id="UP000664859">
    <property type="component" value="Unassembled WGS sequence"/>
</dbReference>
<evidence type="ECO:0000313" key="3">
    <source>
        <dbReference type="Proteomes" id="UP000664859"/>
    </source>
</evidence>
<evidence type="ECO:0000256" key="1">
    <source>
        <dbReference type="SAM" id="SignalP"/>
    </source>
</evidence>
<evidence type="ECO:0000313" key="2">
    <source>
        <dbReference type="EMBL" id="KAG5191555.1"/>
    </source>
</evidence>
<keyword evidence="3" id="KW-1185">Reference proteome</keyword>
<dbReference type="EMBL" id="JAFCMP010000018">
    <property type="protein sequence ID" value="KAG5191555.1"/>
    <property type="molecule type" value="Genomic_DNA"/>
</dbReference>
<protein>
    <submittedName>
        <fullName evidence="2">Uncharacterized protein</fullName>
    </submittedName>
</protein>
<sequence length="118" mass="12383">MRRGFGAVSMALSLCLACLLAAATDAARTSNTSMVNCSPCMQKVLRIRGGVKKPGQGKASSKGKKGTKAAKKVKITPVSYVKAFFASMLDPSYDEQFIEKPVHSASGAASLKKGKKQA</sequence>
<keyword evidence="1" id="KW-0732">Signal</keyword>
<comment type="caution">
    <text evidence="2">The sequence shown here is derived from an EMBL/GenBank/DDBJ whole genome shotgun (WGS) entry which is preliminary data.</text>
</comment>
<feature type="signal peptide" evidence="1">
    <location>
        <begin position="1"/>
        <end position="26"/>
    </location>
</feature>
<dbReference type="AlphaFoldDB" id="A0A835ZHU1"/>
<reference evidence="2" key="1">
    <citation type="submission" date="2021-02" db="EMBL/GenBank/DDBJ databases">
        <title>First Annotated Genome of the Yellow-green Alga Tribonema minus.</title>
        <authorList>
            <person name="Mahan K.M."/>
        </authorList>
    </citation>
    <scope>NUCLEOTIDE SEQUENCE</scope>
    <source>
        <strain evidence="2">UTEX B ZZ1240</strain>
    </source>
</reference>
<gene>
    <name evidence="2" type="ORF">JKP88DRAFT_352283</name>
</gene>
<accession>A0A835ZHU1</accession>
<name>A0A835ZHU1_9STRA</name>
<proteinExistence type="predicted"/>
<organism evidence="2 3">
    <name type="scientific">Tribonema minus</name>
    <dbReference type="NCBI Taxonomy" id="303371"/>
    <lineage>
        <taxon>Eukaryota</taxon>
        <taxon>Sar</taxon>
        <taxon>Stramenopiles</taxon>
        <taxon>Ochrophyta</taxon>
        <taxon>PX clade</taxon>
        <taxon>Xanthophyceae</taxon>
        <taxon>Tribonematales</taxon>
        <taxon>Tribonemataceae</taxon>
        <taxon>Tribonema</taxon>
    </lineage>
</organism>
<feature type="chain" id="PRO_5032772568" evidence="1">
    <location>
        <begin position="27"/>
        <end position="118"/>
    </location>
</feature>